<evidence type="ECO:0000256" key="1">
    <source>
        <dbReference type="SAM" id="MobiDB-lite"/>
    </source>
</evidence>
<organism evidence="2">
    <name type="scientific">bioreactor metagenome</name>
    <dbReference type="NCBI Taxonomy" id="1076179"/>
    <lineage>
        <taxon>unclassified sequences</taxon>
        <taxon>metagenomes</taxon>
        <taxon>ecological metagenomes</taxon>
    </lineage>
</organism>
<protein>
    <submittedName>
        <fullName evidence="2">Uncharacterized protein</fullName>
    </submittedName>
</protein>
<sequence>MPEPAIHLAGFQEGGILPGRGQGEGPEGSVHAHIGVGSSYDGEDLGEGPPDPPEGQGPCLRGFAVHDKEGIFAAQEPSHSPEEFFCVQEKGRTGRVGHIHDHDIVTGRGGGFDKGPSIHEAEPHPGIVEGFASQGAQVPAGKIDHLLVYLHEVHFLDAVVLEHLAQKTAVSPSDEEDAPRFRMGQEREVGHGLVVLEFAALHDLGGPVQQKTGTERFGPD</sequence>
<name>A0A644SXK0_9ZZZZ</name>
<dbReference type="AlphaFoldDB" id="A0A644SXK0"/>
<evidence type="ECO:0000313" key="2">
    <source>
        <dbReference type="EMBL" id="MPL58977.1"/>
    </source>
</evidence>
<accession>A0A644SXK0</accession>
<reference evidence="2" key="1">
    <citation type="submission" date="2019-08" db="EMBL/GenBank/DDBJ databases">
        <authorList>
            <person name="Kucharzyk K."/>
            <person name="Murdoch R.W."/>
            <person name="Higgins S."/>
            <person name="Loffler F."/>
        </authorList>
    </citation>
    <scope>NUCLEOTIDE SEQUENCE</scope>
</reference>
<comment type="caution">
    <text evidence="2">The sequence shown here is derived from an EMBL/GenBank/DDBJ whole genome shotgun (WGS) entry which is preliminary data.</text>
</comment>
<proteinExistence type="predicted"/>
<feature type="compositionally biased region" description="Gly residues" evidence="1">
    <location>
        <begin position="12"/>
        <end position="26"/>
    </location>
</feature>
<feature type="region of interest" description="Disordered" evidence="1">
    <location>
        <begin position="1"/>
        <end position="59"/>
    </location>
</feature>
<dbReference type="EMBL" id="VSSQ01000008">
    <property type="protein sequence ID" value="MPL58977.1"/>
    <property type="molecule type" value="Genomic_DNA"/>
</dbReference>
<gene>
    <name evidence="2" type="ORF">SDC9_04524</name>
</gene>